<dbReference type="AlphaFoldDB" id="A0A3A1Y178"/>
<comment type="subcellular location">
    <subcellularLocation>
        <location evidence="1">Membrane</location>
        <topology evidence="1">Multi-pass membrane protein</topology>
    </subcellularLocation>
</comment>
<dbReference type="GO" id="GO:0016020">
    <property type="term" value="C:membrane"/>
    <property type="evidence" value="ECO:0007669"/>
    <property type="project" value="UniProtKB-SubCell"/>
</dbReference>
<comment type="caution">
    <text evidence="8">The sequence shown here is derived from an EMBL/GenBank/DDBJ whole genome shotgun (WGS) entry which is preliminary data.</text>
</comment>
<organism evidence="8 9">
    <name type="scientific">Psittacicella melopsittaci</name>
    <dbReference type="NCBI Taxonomy" id="2028576"/>
    <lineage>
        <taxon>Bacteria</taxon>
        <taxon>Pseudomonadati</taxon>
        <taxon>Pseudomonadota</taxon>
        <taxon>Gammaproteobacteria</taxon>
        <taxon>Pasteurellales</taxon>
        <taxon>Psittacicellaceae</taxon>
        <taxon>Psittacicella</taxon>
    </lineage>
</organism>
<dbReference type="RefSeq" id="WP_119497988.1">
    <property type="nucleotide sequence ID" value="NZ_NRJH01000093.1"/>
</dbReference>
<keyword evidence="4 6" id="KW-0472">Membrane</keyword>
<dbReference type="Proteomes" id="UP000266258">
    <property type="component" value="Unassembled WGS sequence"/>
</dbReference>
<dbReference type="Pfam" id="PF00892">
    <property type="entry name" value="EamA"/>
    <property type="match status" value="2"/>
</dbReference>
<keyword evidence="2 6" id="KW-0812">Transmembrane</keyword>
<dbReference type="InterPro" id="IPR000620">
    <property type="entry name" value="EamA_dom"/>
</dbReference>
<feature type="transmembrane region" description="Helical" evidence="6">
    <location>
        <begin position="248"/>
        <end position="265"/>
    </location>
</feature>
<evidence type="ECO:0000256" key="5">
    <source>
        <dbReference type="SAM" id="MobiDB-lite"/>
    </source>
</evidence>
<feature type="region of interest" description="Disordered" evidence="5">
    <location>
        <begin position="326"/>
        <end position="345"/>
    </location>
</feature>
<evidence type="ECO:0000256" key="4">
    <source>
        <dbReference type="ARBA" id="ARBA00023136"/>
    </source>
</evidence>
<name>A0A3A1Y178_9GAMM</name>
<feature type="transmembrane region" description="Helical" evidence="6">
    <location>
        <begin position="103"/>
        <end position="120"/>
    </location>
</feature>
<keyword evidence="3 6" id="KW-1133">Transmembrane helix</keyword>
<dbReference type="PANTHER" id="PTHR22911:SF6">
    <property type="entry name" value="SOLUTE CARRIER FAMILY 35 MEMBER G1"/>
    <property type="match status" value="1"/>
</dbReference>
<dbReference type="InterPro" id="IPR037185">
    <property type="entry name" value="EmrE-like"/>
</dbReference>
<feature type="transmembrane region" description="Helical" evidence="6">
    <location>
        <begin position="187"/>
        <end position="204"/>
    </location>
</feature>
<proteinExistence type="predicted"/>
<dbReference type="OrthoDB" id="554876at2"/>
<feature type="transmembrane region" description="Helical" evidence="6">
    <location>
        <begin position="153"/>
        <end position="175"/>
    </location>
</feature>
<dbReference type="SUPFAM" id="SSF103481">
    <property type="entry name" value="Multidrug resistance efflux transporter EmrE"/>
    <property type="match status" value="2"/>
</dbReference>
<feature type="transmembrane region" description="Helical" evidence="6">
    <location>
        <begin position="38"/>
        <end position="54"/>
    </location>
</feature>
<evidence type="ECO:0000259" key="7">
    <source>
        <dbReference type="Pfam" id="PF00892"/>
    </source>
</evidence>
<feature type="transmembrane region" description="Helical" evidence="6">
    <location>
        <begin position="271"/>
        <end position="289"/>
    </location>
</feature>
<evidence type="ECO:0000256" key="2">
    <source>
        <dbReference type="ARBA" id="ARBA00022692"/>
    </source>
</evidence>
<gene>
    <name evidence="8" type="ORF">CJP74_07905</name>
</gene>
<reference evidence="8 9" key="1">
    <citation type="submission" date="2017-08" db="EMBL/GenBank/DDBJ databases">
        <title>Reclassification of Bisgaard taxon 37 and 44.</title>
        <authorList>
            <person name="Christensen H."/>
        </authorList>
    </citation>
    <scope>NUCLEOTIDE SEQUENCE [LARGE SCALE GENOMIC DNA]</scope>
    <source>
        <strain evidence="8 9">B96_4</strain>
    </source>
</reference>
<dbReference type="EMBL" id="NRJH01000093">
    <property type="protein sequence ID" value="RIY31190.1"/>
    <property type="molecule type" value="Genomic_DNA"/>
</dbReference>
<keyword evidence="9" id="KW-1185">Reference proteome</keyword>
<sequence length="345" mass="38094">MSNLSKGILCSLLSAFALALMSLFFKLIGNNISSYEKLLSRGVGLFIVAWFLVYQAKKKNPDVKLLGHKNNALVLILRSAAGGIAMLCNIYALNYVSLADADMMLKLNSVLLLILCAIFLKEKVTVTQIIIVVVSLIAVVLIIKPSFDNPNILAYIIGLTGTLLVSIAYMCIRYLTTKEKGEHPATIMFHLSCFIIITMIYPTIKNFQGFDGAGLFYLWLILSSICSAVGQFALTYSFKYAPAKEISVYSYTSLIWNFVLGYIIFMSVPDFISVIGYVIIIGSGIYLYFYNKHQDKISGISKLTHGVSSSTATIASTTPVIKPQSLDFTNKPDNETNVEDKKDKV</sequence>
<feature type="transmembrane region" description="Helical" evidence="6">
    <location>
        <begin position="75"/>
        <end position="97"/>
    </location>
</feature>
<protein>
    <recommendedName>
        <fullName evidence="7">EamA domain-containing protein</fullName>
    </recommendedName>
</protein>
<accession>A0A3A1Y178</accession>
<evidence type="ECO:0000256" key="6">
    <source>
        <dbReference type="SAM" id="Phobius"/>
    </source>
</evidence>
<feature type="compositionally biased region" description="Basic and acidic residues" evidence="5">
    <location>
        <begin position="330"/>
        <end position="345"/>
    </location>
</feature>
<evidence type="ECO:0000256" key="1">
    <source>
        <dbReference type="ARBA" id="ARBA00004141"/>
    </source>
</evidence>
<feature type="transmembrane region" description="Helical" evidence="6">
    <location>
        <begin position="129"/>
        <end position="147"/>
    </location>
</feature>
<dbReference type="PANTHER" id="PTHR22911">
    <property type="entry name" value="ACYL-MALONYL CONDENSING ENZYME-RELATED"/>
    <property type="match status" value="1"/>
</dbReference>
<evidence type="ECO:0000313" key="8">
    <source>
        <dbReference type="EMBL" id="RIY31190.1"/>
    </source>
</evidence>
<evidence type="ECO:0000256" key="3">
    <source>
        <dbReference type="ARBA" id="ARBA00022989"/>
    </source>
</evidence>
<feature type="transmembrane region" description="Helical" evidence="6">
    <location>
        <begin position="216"/>
        <end position="236"/>
    </location>
</feature>
<feature type="domain" description="EamA" evidence="7">
    <location>
        <begin position="154"/>
        <end position="283"/>
    </location>
</feature>
<evidence type="ECO:0000313" key="9">
    <source>
        <dbReference type="Proteomes" id="UP000266258"/>
    </source>
</evidence>
<feature type="domain" description="EamA" evidence="7">
    <location>
        <begin position="6"/>
        <end position="143"/>
    </location>
</feature>